<evidence type="ECO:0000313" key="2">
    <source>
        <dbReference type="EMBL" id="PHP68204.1"/>
    </source>
</evidence>
<dbReference type="EMBL" id="PDVP01000002">
    <property type="protein sequence ID" value="PHP68204.1"/>
    <property type="molecule type" value="Genomic_DNA"/>
</dbReference>
<dbReference type="AlphaFoldDB" id="A0A2G1QRX4"/>
<feature type="coiled-coil region" evidence="1">
    <location>
        <begin position="68"/>
        <end position="95"/>
    </location>
</feature>
<proteinExistence type="predicted"/>
<evidence type="ECO:0000256" key="1">
    <source>
        <dbReference type="SAM" id="Coils"/>
    </source>
</evidence>
<name>A0A2G1QRX4_9HYPH</name>
<evidence type="ECO:0000313" key="3">
    <source>
        <dbReference type="Proteomes" id="UP000221168"/>
    </source>
</evidence>
<reference evidence="2 3" key="1">
    <citation type="submission" date="2017-10" db="EMBL/GenBank/DDBJ databases">
        <title>Sedimentibacterium mangrovi gen. nov., sp. nov., a novel member of family Phyllobacteriacea isolated from mangrove sediment.</title>
        <authorList>
            <person name="Liao H."/>
            <person name="Tian Y."/>
        </authorList>
    </citation>
    <scope>NUCLEOTIDE SEQUENCE [LARGE SCALE GENOMIC DNA]</scope>
    <source>
        <strain evidence="2 3">X9-2-2</strain>
    </source>
</reference>
<accession>A0A2G1QRX4</accession>
<keyword evidence="3" id="KW-1185">Reference proteome</keyword>
<keyword evidence="1" id="KW-0175">Coiled coil</keyword>
<organism evidence="2 3">
    <name type="scientific">Zhengella mangrovi</name>
    <dbReference type="NCBI Taxonomy" id="1982044"/>
    <lineage>
        <taxon>Bacteria</taxon>
        <taxon>Pseudomonadati</taxon>
        <taxon>Pseudomonadota</taxon>
        <taxon>Alphaproteobacteria</taxon>
        <taxon>Hyphomicrobiales</taxon>
        <taxon>Notoacmeibacteraceae</taxon>
        <taxon>Zhengella</taxon>
    </lineage>
</organism>
<gene>
    <name evidence="2" type="ORF">CSC94_06005</name>
</gene>
<protein>
    <submittedName>
        <fullName evidence="2">Uncharacterized protein</fullName>
    </submittedName>
</protein>
<comment type="caution">
    <text evidence="2">The sequence shown here is derived from an EMBL/GenBank/DDBJ whole genome shotgun (WGS) entry which is preliminary data.</text>
</comment>
<dbReference type="Proteomes" id="UP000221168">
    <property type="component" value="Unassembled WGS sequence"/>
</dbReference>
<sequence length="114" mass="13263">MSDAAYAAERIRQVTPREHRSVQDWIRVTARRLGWGVTRTKSIWYGEARRIDAREMRELEHAIEKSALREARRARDDLAERVERLEAIIAAYMAAGRGEDNRRSGREAGRLDRS</sequence>